<feature type="compositionally biased region" description="Basic residues" evidence="1">
    <location>
        <begin position="100"/>
        <end position="111"/>
    </location>
</feature>
<sequence length="111" mass="12891">MKLINKKVLHTTFGIGKIVNIDRDRMDIHFMELIGQKSFVYPDAFEKYLCMSDSDAQIFVLAECTKKQEQIKVEKQRVEQLRREEEERVKASKVVGKGKATTKKRSPSSKK</sequence>
<name>A0ABV1KZ18_9BACL</name>
<proteinExistence type="predicted"/>
<evidence type="ECO:0000256" key="1">
    <source>
        <dbReference type="SAM" id="MobiDB-lite"/>
    </source>
</evidence>
<gene>
    <name evidence="2" type="ORF">QJS35_23490</name>
</gene>
<dbReference type="EMBL" id="JASKHM010000015">
    <property type="protein sequence ID" value="MEQ4485354.1"/>
    <property type="molecule type" value="Genomic_DNA"/>
</dbReference>
<evidence type="ECO:0000313" key="3">
    <source>
        <dbReference type="Proteomes" id="UP001493487"/>
    </source>
</evidence>
<organism evidence="2 3">
    <name type="scientific">Cohnella silvisoli</name>
    <dbReference type="NCBI Taxonomy" id="2873699"/>
    <lineage>
        <taxon>Bacteria</taxon>
        <taxon>Bacillati</taxon>
        <taxon>Bacillota</taxon>
        <taxon>Bacilli</taxon>
        <taxon>Bacillales</taxon>
        <taxon>Paenibacillaceae</taxon>
        <taxon>Cohnella</taxon>
    </lineage>
</organism>
<accession>A0ABV1KZ18</accession>
<keyword evidence="3" id="KW-1185">Reference proteome</keyword>
<reference evidence="2 3" key="1">
    <citation type="journal article" date="2023" name="Genome Announc.">
        <title>Pan-Genome Analyses of the Genus Cohnella and Proposal of the Novel Species Cohnella silvisoli sp. nov., Isolated from Forest Soil.</title>
        <authorList>
            <person name="Wang C."/>
            <person name="Mao L."/>
            <person name="Bao G."/>
            <person name="Zhu H."/>
        </authorList>
    </citation>
    <scope>NUCLEOTIDE SEQUENCE [LARGE SCALE GENOMIC DNA]</scope>
    <source>
        <strain evidence="2 3">NL03-T5-1</strain>
    </source>
</reference>
<comment type="caution">
    <text evidence="2">The sequence shown here is derived from an EMBL/GenBank/DDBJ whole genome shotgun (WGS) entry which is preliminary data.</text>
</comment>
<protein>
    <submittedName>
        <fullName evidence="2">Uncharacterized protein</fullName>
    </submittedName>
</protein>
<evidence type="ECO:0000313" key="2">
    <source>
        <dbReference type="EMBL" id="MEQ4485354.1"/>
    </source>
</evidence>
<dbReference type="Proteomes" id="UP001493487">
    <property type="component" value="Unassembled WGS sequence"/>
</dbReference>
<dbReference type="RefSeq" id="WP_232187672.1">
    <property type="nucleotide sequence ID" value="NZ_JAIOAP010000014.1"/>
</dbReference>
<feature type="region of interest" description="Disordered" evidence="1">
    <location>
        <begin position="89"/>
        <end position="111"/>
    </location>
</feature>